<dbReference type="NCBIfam" id="NF003816">
    <property type="entry name" value="PRK05406.1-5"/>
    <property type="match status" value="1"/>
</dbReference>
<reference evidence="2 3" key="1">
    <citation type="submission" date="2015-05" db="EMBL/GenBank/DDBJ databases">
        <title>Comparison of genome.</title>
        <authorList>
            <person name="Zheng Z."/>
            <person name="Sun M."/>
        </authorList>
    </citation>
    <scope>NUCLEOTIDE SEQUENCE [LARGE SCALE GENOMIC DNA]</scope>
    <source>
        <strain evidence="2 3">G25-74</strain>
    </source>
</reference>
<evidence type="ECO:0000313" key="3">
    <source>
        <dbReference type="Proteomes" id="UP000077881"/>
    </source>
</evidence>
<dbReference type="InterPro" id="IPR005501">
    <property type="entry name" value="LamB/YcsF/PxpA-like"/>
</dbReference>
<gene>
    <name evidence="1" type="primary">pxpA</name>
    <name evidence="2" type="ORF">ABB05_05465</name>
</gene>
<keyword evidence="1" id="KW-0378">Hydrolase</keyword>
<accession>A0A178A2Y5</accession>
<dbReference type="PANTHER" id="PTHR30292">
    <property type="entry name" value="UNCHARACTERIZED PROTEIN YBGL-RELATED"/>
    <property type="match status" value="1"/>
</dbReference>
<dbReference type="STRING" id="217031.ABB05_05465"/>
<name>A0A178A2Y5_9BACI</name>
<comment type="caution">
    <text evidence="2">The sequence shown here is derived from an EMBL/GenBank/DDBJ whole genome shotgun (WGS) entry which is preliminary data.</text>
</comment>
<protein>
    <recommendedName>
        <fullName evidence="1">5-oxoprolinase subunit A</fullName>
        <shortName evidence="1">5-OPase subunit A</shortName>
        <ecNumber evidence="1">3.5.2.9</ecNumber>
    </recommendedName>
    <alternativeName>
        <fullName evidence="1">5-oxoprolinase (ATP-hydrolyzing) subunit A</fullName>
    </alternativeName>
</protein>
<dbReference type="HAMAP" id="MF_00691">
    <property type="entry name" value="PxpA"/>
    <property type="match status" value="1"/>
</dbReference>
<dbReference type="CDD" id="cd10787">
    <property type="entry name" value="LamB_YcsF_like"/>
    <property type="match status" value="1"/>
</dbReference>
<dbReference type="NCBIfam" id="NF003814">
    <property type="entry name" value="PRK05406.1-3"/>
    <property type="match status" value="1"/>
</dbReference>
<dbReference type="OrthoDB" id="9773478at2"/>
<dbReference type="SUPFAM" id="SSF88713">
    <property type="entry name" value="Glycoside hydrolase/deacetylase"/>
    <property type="match status" value="1"/>
</dbReference>
<comment type="function">
    <text evidence="1">Catalyzes the cleavage of 5-oxoproline to form L-glutamate coupled to the hydrolysis of ATP to ADP and inorganic phosphate.</text>
</comment>
<evidence type="ECO:0000256" key="1">
    <source>
        <dbReference type="HAMAP-Rule" id="MF_00691"/>
    </source>
</evidence>
<dbReference type="Gene3D" id="3.20.20.370">
    <property type="entry name" value="Glycoside hydrolase/deacetylase"/>
    <property type="match status" value="1"/>
</dbReference>
<dbReference type="Pfam" id="PF03746">
    <property type="entry name" value="LamB_YcsF"/>
    <property type="match status" value="1"/>
</dbReference>
<comment type="similarity">
    <text evidence="1">Belongs to the LamB/PxpA family.</text>
</comment>
<dbReference type="GO" id="GO:0005524">
    <property type="term" value="F:ATP binding"/>
    <property type="evidence" value="ECO:0007669"/>
    <property type="project" value="UniProtKB-UniRule"/>
</dbReference>
<comment type="subunit">
    <text evidence="1">Forms a complex composed of PxpA, PxpB and PxpC.</text>
</comment>
<dbReference type="AlphaFoldDB" id="A0A178A2Y5"/>
<dbReference type="GO" id="GO:0017168">
    <property type="term" value="F:5-oxoprolinase (ATP-hydrolyzing) activity"/>
    <property type="evidence" value="ECO:0007669"/>
    <property type="project" value="UniProtKB-UniRule"/>
</dbReference>
<dbReference type="GO" id="GO:0005975">
    <property type="term" value="P:carbohydrate metabolic process"/>
    <property type="evidence" value="ECO:0007669"/>
    <property type="project" value="InterPro"/>
</dbReference>
<organism evidence="2 3">
    <name type="scientific">Lederbergia galactosidilytica</name>
    <dbReference type="NCBI Taxonomy" id="217031"/>
    <lineage>
        <taxon>Bacteria</taxon>
        <taxon>Bacillati</taxon>
        <taxon>Bacillota</taxon>
        <taxon>Bacilli</taxon>
        <taxon>Bacillales</taxon>
        <taxon>Bacillaceae</taxon>
        <taxon>Lederbergia</taxon>
    </lineage>
</organism>
<evidence type="ECO:0000313" key="2">
    <source>
        <dbReference type="EMBL" id="OAK73880.1"/>
    </source>
</evidence>
<dbReference type="Proteomes" id="UP000077881">
    <property type="component" value="Unassembled WGS sequence"/>
</dbReference>
<keyword evidence="3" id="KW-1185">Reference proteome</keyword>
<dbReference type="InterPro" id="IPR011330">
    <property type="entry name" value="Glyco_hydro/deAcase_b/a-brl"/>
</dbReference>
<keyword evidence="1" id="KW-0067">ATP-binding</keyword>
<dbReference type="EMBL" id="LDJR01000028">
    <property type="protein sequence ID" value="OAK73880.1"/>
    <property type="molecule type" value="Genomic_DNA"/>
</dbReference>
<keyword evidence="1" id="KW-0547">Nucleotide-binding</keyword>
<dbReference type="PANTHER" id="PTHR30292:SF0">
    <property type="entry name" value="5-OXOPROLINASE SUBUNIT A"/>
    <property type="match status" value="1"/>
</dbReference>
<dbReference type="EC" id="3.5.2.9" evidence="1"/>
<proteinExistence type="inferred from homology"/>
<dbReference type="PATRIC" id="fig|217031.6.peg.1181"/>
<dbReference type="RefSeq" id="WP_057988596.1">
    <property type="nucleotide sequence ID" value="NZ_JAGGKH010000003.1"/>
</dbReference>
<sequence>MEQIDLNCDIGEGFGTYNVGFDEEIMPYISSANIACGLHAGDYTTMNKTVQLALENNVAIGAHPGLPDLQGFGRRKMAISPQEAFEMVLYQIGALHSFVIAHGGTLRHVKPHGALYNMAAVDSKLAEAITEAIYRFQPELILFGLANSELIKAGKKIGLQTANEVFADRTYQNDGTLTPRHQANALIHDVEQSVDQAIRIVKKRKVRTIEGIDIAVQADTICLHGDSPSALHFARMLNKKFTEEGIKIFKNK</sequence>
<comment type="catalytic activity">
    <reaction evidence="1">
        <text>5-oxo-L-proline + ATP + 2 H2O = L-glutamate + ADP + phosphate + H(+)</text>
        <dbReference type="Rhea" id="RHEA:10348"/>
        <dbReference type="ChEBI" id="CHEBI:15377"/>
        <dbReference type="ChEBI" id="CHEBI:15378"/>
        <dbReference type="ChEBI" id="CHEBI:29985"/>
        <dbReference type="ChEBI" id="CHEBI:30616"/>
        <dbReference type="ChEBI" id="CHEBI:43474"/>
        <dbReference type="ChEBI" id="CHEBI:58402"/>
        <dbReference type="ChEBI" id="CHEBI:456216"/>
        <dbReference type="EC" id="3.5.2.9"/>
    </reaction>
</comment>